<reference evidence="13" key="1">
    <citation type="submission" date="2021-03" db="EMBL/GenBank/DDBJ databases">
        <title>Complete Genome of Pseudoalteromonas xiamenensis STKMTI.2, a new potential marine bacterium producing anti-Vibrio compounds.</title>
        <authorList>
            <person name="Handayani D.P."/>
            <person name="Isnansetyo A."/>
            <person name="Istiqomah I."/>
            <person name="Jumina J."/>
        </authorList>
    </citation>
    <scope>NUCLEOTIDE SEQUENCE</scope>
    <source>
        <strain evidence="13">STKMTI.2</strain>
    </source>
</reference>
<keyword evidence="6 10" id="KW-0812">Transmembrane</keyword>
<gene>
    <name evidence="13" type="ORF">J5O05_05690</name>
</gene>
<keyword evidence="4 10" id="KW-1003">Cell membrane</keyword>
<evidence type="ECO:0000256" key="5">
    <source>
        <dbReference type="ARBA" id="ARBA00022519"/>
    </source>
</evidence>
<feature type="domain" description="TonB C-terminal" evidence="12">
    <location>
        <begin position="116"/>
        <end position="208"/>
    </location>
</feature>
<evidence type="ECO:0000256" key="8">
    <source>
        <dbReference type="ARBA" id="ARBA00022989"/>
    </source>
</evidence>
<dbReference type="PANTHER" id="PTHR33446:SF14">
    <property type="entry name" value="PROTEIN TONB"/>
    <property type="match status" value="1"/>
</dbReference>
<accession>A0A975DI87</accession>
<feature type="transmembrane region" description="Helical" evidence="10">
    <location>
        <begin position="14"/>
        <end position="31"/>
    </location>
</feature>
<feature type="region of interest" description="Disordered" evidence="11">
    <location>
        <begin position="63"/>
        <end position="85"/>
    </location>
</feature>
<evidence type="ECO:0000256" key="7">
    <source>
        <dbReference type="ARBA" id="ARBA00022927"/>
    </source>
</evidence>
<keyword evidence="14" id="KW-1185">Reference proteome</keyword>
<evidence type="ECO:0000259" key="12">
    <source>
        <dbReference type="PROSITE" id="PS52015"/>
    </source>
</evidence>
<dbReference type="Gene3D" id="3.30.1150.10">
    <property type="match status" value="1"/>
</dbReference>
<dbReference type="GO" id="GO:0055085">
    <property type="term" value="P:transmembrane transport"/>
    <property type="evidence" value="ECO:0007669"/>
    <property type="project" value="InterPro"/>
</dbReference>
<keyword evidence="10" id="KW-0735">Signal-anchor</keyword>
<name>A0A975DI87_9GAMM</name>
<comment type="function">
    <text evidence="10">Interacts with outer membrane receptor proteins that carry out high-affinity binding and energy dependent uptake into the periplasmic space of specific substrates. It could act to transduce energy from the cytoplasmic membrane to specific energy-requiring processes in the outer membrane, resulting in the release into the periplasm of ligands bound by these outer membrane proteins.</text>
</comment>
<evidence type="ECO:0000256" key="2">
    <source>
        <dbReference type="ARBA" id="ARBA00006555"/>
    </source>
</evidence>
<dbReference type="EMBL" id="CP072133">
    <property type="protein sequence ID" value="QTH72346.1"/>
    <property type="molecule type" value="Genomic_DNA"/>
</dbReference>
<dbReference type="NCBIfam" id="TIGR01352">
    <property type="entry name" value="tonB_Cterm"/>
    <property type="match status" value="1"/>
</dbReference>
<dbReference type="InterPro" id="IPR037682">
    <property type="entry name" value="TonB_C"/>
</dbReference>
<protein>
    <recommendedName>
        <fullName evidence="10">Protein TonB</fullName>
    </recommendedName>
</protein>
<comment type="similarity">
    <text evidence="2 10">Belongs to the TonB family.</text>
</comment>
<evidence type="ECO:0000256" key="4">
    <source>
        <dbReference type="ARBA" id="ARBA00022475"/>
    </source>
</evidence>
<dbReference type="InterPro" id="IPR051045">
    <property type="entry name" value="TonB-dependent_transducer"/>
</dbReference>
<keyword evidence="8 10" id="KW-1133">Transmembrane helix</keyword>
<keyword evidence="7 10" id="KW-0653">Protein transport</keyword>
<comment type="subcellular location">
    <subcellularLocation>
        <location evidence="1 10">Cell inner membrane</location>
        <topology evidence="1 10">Single-pass membrane protein</topology>
        <orientation evidence="1 10">Periplasmic side</orientation>
    </subcellularLocation>
</comment>
<evidence type="ECO:0000256" key="10">
    <source>
        <dbReference type="RuleBase" id="RU362123"/>
    </source>
</evidence>
<dbReference type="GO" id="GO:0031992">
    <property type="term" value="F:energy transducer activity"/>
    <property type="evidence" value="ECO:0007669"/>
    <property type="project" value="InterPro"/>
</dbReference>
<keyword evidence="5 10" id="KW-0997">Cell inner membrane</keyword>
<organism evidence="13 14">
    <name type="scientific">Pseudoalteromonas xiamenensis</name>
    <dbReference type="NCBI Taxonomy" id="882626"/>
    <lineage>
        <taxon>Bacteria</taxon>
        <taxon>Pseudomonadati</taxon>
        <taxon>Pseudomonadota</taxon>
        <taxon>Gammaproteobacteria</taxon>
        <taxon>Alteromonadales</taxon>
        <taxon>Pseudoalteromonadaceae</taxon>
        <taxon>Pseudoalteromonas</taxon>
    </lineage>
</organism>
<feature type="compositionally biased region" description="Pro residues" evidence="11">
    <location>
        <begin position="70"/>
        <end position="80"/>
    </location>
</feature>
<dbReference type="KEGG" id="pxi:J5O05_05690"/>
<dbReference type="Proteomes" id="UP000664904">
    <property type="component" value="Chromosome"/>
</dbReference>
<keyword evidence="9 10" id="KW-0472">Membrane</keyword>
<dbReference type="GO" id="GO:0015031">
    <property type="term" value="P:protein transport"/>
    <property type="evidence" value="ECO:0007669"/>
    <property type="project" value="UniProtKB-UniRule"/>
</dbReference>
<dbReference type="GO" id="GO:0030288">
    <property type="term" value="C:outer membrane-bounded periplasmic space"/>
    <property type="evidence" value="ECO:0007669"/>
    <property type="project" value="InterPro"/>
</dbReference>
<dbReference type="RefSeq" id="WP_208843971.1">
    <property type="nucleotide sequence ID" value="NZ_CP072133.1"/>
</dbReference>
<dbReference type="InterPro" id="IPR006260">
    <property type="entry name" value="TonB/TolA_C"/>
</dbReference>
<dbReference type="PANTHER" id="PTHR33446">
    <property type="entry name" value="PROTEIN TONB-RELATED"/>
    <property type="match status" value="1"/>
</dbReference>
<evidence type="ECO:0000256" key="1">
    <source>
        <dbReference type="ARBA" id="ARBA00004383"/>
    </source>
</evidence>
<proteinExistence type="inferred from homology"/>
<evidence type="ECO:0000256" key="11">
    <source>
        <dbReference type="SAM" id="MobiDB-lite"/>
    </source>
</evidence>
<dbReference type="FunFam" id="3.30.1150.10:FF:000006">
    <property type="entry name" value="Protein TonB"/>
    <property type="match status" value="1"/>
</dbReference>
<dbReference type="PROSITE" id="PS52015">
    <property type="entry name" value="TONB_CTD"/>
    <property type="match status" value="1"/>
</dbReference>
<dbReference type="Pfam" id="PF03544">
    <property type="entry name" value="TonB_C"/>
    <property type="match status" value="1"/>
</dbReference>
<evidence type="ECO:0000256" key="6">
    <source>
        <dbReference type="ARBA" id="ARBA00022692"/>
    </source>
</evidence>
<keyword evidence="3 10" id="KW-0813">Transport</keyword>
<evidence type="ECO:0000313" key="13">
    <source>
        <dbReference type="EMBL" id="QTH72346.1"/>
    </source>
</evidence>
<dbReference type="InterPro" id="IPR003538">
    <property type="entry name" value="TonB"/>
</dbReference>
<dbReference type="SUPFAM" id="SSF74653">
    <property type="entry name" value="TolA/TonB C-terminal domain"/>
    <property type="match status" value="1"/>
</dbReference>
<evidence type="ECO:0000313" key="14">
    <source>
        <dbReference type="Proteomes" id="UP000664904"/>
    </source>
</evidence>
<dbReference type="AlphaFoldDB" id="A0A975DI87"/>
<dbReference type="GO" id="GO:0005886">
    <property type="term" value="C:plasma membrane"/>
    <property type="evidence" value="ECO:0007669"/>
    <property type="project" value="UniProtKB-SubCell"/>
</dbReference>
<evidence type="ECO:0000256" key="9">
    <source>
        <dbReference type="ARBA" id="ARBA00023136"/>
    </source>
</evidence>
<dbReference type="PRINTS" id="PR01374">
    <property type="entry name" value="TONBPROTEIN"/>
</dbReference>
<evidence type="ECO:0000256" key="3">
    <source>
        <dbReference type="ARBA" id="ARBA00022448"/>
    </source>
</evidence>
<sequence length="208" mass="22799">MTILIEQNAWTKPVVAVSGAIVLTFATFALMQHLISRDNSRPLVSEIMPVAVLLSAHTDSEVKEKSKVLTPPPRMKPMPPRATEVPEETSSTAELGVIDAGNIHIDTVLTRDFGQPSNYDANPIVRITPNYPIQAARDGLEGWVKLSFSISEIGAVVDAKVIGSEPAKIFDREALKALKRWKYRPKVQNGSAVIQENQTVVLEFSLSN</sequence>
<dbReference type="GO" id="GO:0015891">
    <property type="term" value="P:siderophore transport"/>
    <property type="evidence" value="ECO:0007669"/>
    <property type="project" value="InterPro"/>
</dbReference>